<dbReference type="InterPro" id="IPR002104">
    <property type="entry name" value="Integrase_catalytic"/>
</dbReference>
<dbReference type="InterPro" id="IPR010998">
    <property type="entry name" value="Integrase_recombinase_N"/>
</dbReference>
<sequence>MCLNVNVSLDLFIEYLQIEKNYSQYTIEHYQYDIREFFLFMSEQGIESASQVQYSDVRIFLTDLYNKKLKRKSVARKISCLRSFFKFLVREKIITENPFSLVSIPKSEKRLPQFFYEEELQVLFEACETDTALGQRNKALLELLYATGMRVGECAKITLKDLDFHISTVLVHGKGSKDRYIPFGSFAHEALEAYIHNGRKELMGKGGEDDHLFLNYRGKGISERGIRNVLDKLIEKSSLNGKIHPHMLRHTFATHLMANGADMRTVQELLGHAFLSSTQVYTHVTNEYLRNTYMSHHPRA</sequence>
<dbReference type="GO" id="GO:0005737">
    <property type="term" value="C:cytoplasm"/>
    <property type="evidence" value="ECO:0007669"/>
    <property type="project" value="UniProtKB-SubCell"/>
</dbReference>
<dbReference type="InterPro" id="IPR013762">
    <property type="entry name" value="Integrase-like_cat_sf"/>
</dbReference>
<dbReference type="InterPro" id="IPR023009">
    <property type="entry name" value="Tyrosine_recombinase_XerC/XerD"/>
</dbReference>
<comment type="subcellular location">
    <subcellularLocation>
        <location evidence="1 10">Cytoplasm</location>
    </subcellularLocation>
</comment>
<dbReference type="GO" id="GO:0007059">
    <property type="term" value="P:chromosome segregation"/>
    <property type="evidence" value="ECO:0007669"/>
    <property type="project" value="UniProtKB-UniRule"/>
</dbReference>
<evidence type="ECO:0000256" key="1">
    <source>
        <dbReference type="ARBA" id="ARBA00004496"/>
    </source>
</evidence>
<reference evidence="14 15" key="1">
    <citation type="journal article" date="2014" name="Arch. Microbiol.">
        <title>Bacillus mesophilum sp. nov., strain IITR-54T, a novel 4-chlorobiphenyl dechlorinating bacterium.</title>
        <authorList>
            <person name="Manickam N."/>
            <person name="Singh N.K."/>
            <person name="Bajaj A."/>
            <person name="Kumar R.M."/>
            <person name="Kaur G."/>
            <person name="Kaur N."/>
            <person name="Bala M."/>
            <person name="Kumar A."/>
            <person name="Mayilraj S."/>
        </authorList>
    </citation>
    <scope>NUCLEOTIDE SEQUENCE [LARGE SCALE GENOMIC DNA]</scope>
    <source>
        <strain evidence="14 15">IITR-54</strain>
    </source>
</reference>
<proteinExistence type="inferred from homology"/>
<evidence type="ECO:0000256" key="3">
    <source>
        <dbReference type="ARBA" id="ARBA00022490"/>
    </source>
</evidence>
<dbReference type="PROSITE" id="PS51900">
    <property type="entry name" value="CB"/>
    <property type="match status" value="1"/>
</dbReference>
<dbReference type="CDD" id="cd00798">
    <property type="entry name" value="INT_XerDC_C"/>
    <property type="match status" value="1"/>
</dbReference>
<dbReference type="HAMAP" id="MF_01808">
    <property type="entry name" value="Recomb_XerC_XerD"/>
    <property type="match status" value="1"/>
</dbReference>
<comment type="function">
    <text evidence="10">Site-specific tyrosine recombinase, which acts by catalyzing the cutting and rejoining of the recombining DNA molecules. The XerC-XerD complex is essential to convert dimers of the bacterial chromosome into monomers to permit their segregation at cell division. It also contributes to the segregational stability of plasmids.</text>
</comment>
<keyword evidence="9 10" id="KW-0131">Cell cycle</keyword>
<evidence type="ECO:0000313" key="15">
    <source>
        <dbReference type="Proteomes" id="UP000441354"/>
    </source>
</evidence>
<dbReference type="RefSeq" id="WP_151572589.1">
    <property type="nucleotide sequence ID" value="NZ_WBOT01000001.1"/>
</dbReference>
<evidence type="ECO:0000256" key="4">
    <source>
        <dbReference type="ARBA" id="ARBA00022618"/>
    </source>
</evidence>
<dbReference type="PANTHER" id="PTHR30349:SF77">
    <property type="entry name" value="TYROSINE RECOMBINASE XERC"/>
    <property type="match status" value="1"/>
</dbReference>
<protein>
    <recommendedName>
        <fullName evidence="10 11">Tyrosine recombinase XerC</fullName>
    </recommendedName>
</protein>
<evidence type="ECO:0000259" key="13">
    <source>
        <dbReference type="PROSITE" id="PS51900"/>
    </source>
</evidence>
<keyword evidence="7 10" id="KW-0238">DNA-binding</keyword>
<accession>A0A7V7RSL0</accession>
<evidence type="ECO:0000259" key="12">
    <source>
        <dbReference type="PROSITE" id="PS51898"/>
    </source>
</evidence>
<keyword evidence="8 10" id="KW-0233">DNA recombination</keyword>
<dbReference type="NCBIfam" id="NF001399">
    <property type="entry name" value="PRK00283.1"/>
    <property type="match status" value="1"/>
</dbReference>
<evidence type="ECO:0000256" key="2">
    <source>
        <dbReference type="ARBA" id="ARBA00006657"/>
    </source>
</evidence>
<dbReference type="NCBIfam" id="NF040815">
    <property type="entry name" value="recomb_XerA_Arch"/>
    <property type="match status" value="1"/>
</dbReference>
<dbReference type="GO" id="GO:0006313">
    <property type="term" value="P:DNA transposition"/>
    <property type="evidence" value="ECO:0007669"/>
    <property type="project" value="UniProtKB-UniRule"/>
</dbReference>
<keyword evidence="6 10" id="KW-0229">DNA integration</keyword>
<dbReference type="InterPro" id="IPR011010">
    <property type="entry name" value="DNA_brk_join_enz"/>
</dbReference>
<evidence type="ECO:0000256" key="10">
    <source>
        <dbReference type="HAMAP-Rule" id="MF_01808"/>
    </source>
</evidence>
<dbReference type="PROSITE" id="PS51898">
    <property type="entry name" value="TYR_RECOMBINASE"/>
    <property type="match status" value="1"/>
</dbReference>
<evidence type="ECO:0000256" key="5">
    <source>
        <dbReference type="ARBA" id="ARBA00022829"/>
    </source>
</evidence>
<dbReference type="Pfam" id="PF00589">
    <property type="entry name" value="Phage_integrase"/>
    <property type="match status" value="1"/>
</dbReference>
<keyword evidence="15" id="KW-1185">Reference proteome</keyword>
<feature type="active site" evidence="10">
    <location>
        <position position="150"/>
    </location>
</feature>
<keyword evidence="3 10" id="KW-0963">Cytoplasm</keyword>
<dbReference type="InterPro" id="IPR004107">
    <property type="entry name" value="Integrase_SAM-like_N"/>
</dbReference>
<evidence type="ECO:0000256" key="8">
    <source>
        <dbReference type="ARBA" id="ARBA00023172"/>
    </source>
</evidence>
<dbReference type="NCBIfam" id="TIGR02224">
    <property type="entry name" value="recomb_XerC"/>
    <property type="match status" value="1"/>
</dbReference>
<dbReference type="InterPro" id="IPR050090">
    <property type="entry name" value="Tyrosine_recombinase_XerCD"/>
</dbReference>
<dbReference type="GO" id="GO:0003677">
    <property type="term" value="F:DNA binding"/>
    <property type="evidence" value="ECO:0007669"/>
    <property type="project" value="UniProtKB-UniRule"/>
</dbReference>
<dbReference type="InterPro" id="IPR044068">
    <property type="entry name" value="CB"/>
</dbReference>
<comment type="caution">
    <text evidence="14">The sequence shown here is derived from an EMBL/GenBank/DDBJ whole genome shotgun (WGS) entry which is preliminary data.</text>
</comment>
<dbReference type="EMBL" id="WBOT01000001">
    <property type="protein sequence ID" value="KAB2335917.1"/>
    <property type="molecule type" value="Genomic_DNA"/>
</dbReference>
<evidence type="ECO:0000256" key="6">
    <source>
        <dbReference type="ARBA" id="ARBA00022908"/>
    </source>
</evidence>
<dbReference type="OrthoDB" id="9801717at2"/>
<dbReference type="GO" id="GO:0051301">
    <property type="term" value="P:cell division"/>
    <property type="evidence" value="ECO:0007669"/>
    <property type="project" value="UniProtKB-UniRule"/>
</dbReference>
<feature type="domain" description="Tyr recombinase" evidence="12">
    <location>
        <begin position="110"/>
        <end position="294"/>
    </location>
</feature>
<dbReference type="InterPro" id="IPR011931">
    <property type="entry name" value="Recomb_XerC"/>
</dbReference>
<feature type="active site" description="O-(3'-phospho-DNA)-tyrosine intermediate" evidence="10">
    <location>
        <position position="281"/>
    </location>
</feature>
<keyword evidence="5 10" id="KW-0159">Chromosome partition</keyword>
<dbReference type="AlphaFoldDB" id="A0A7V7RSL0"/>
<evidence type="ECO:0000256" key="7">
    <source>
        <dbReference type="ARBA" id="ARBA00023125"/>
    </source>
</evidence>
<keyword evidence="4 10" id="KW-0132">Cell division</keyword>
<comment type="subunit">
    <text evidence="10">Forms a cyclic heterotetrameric complex composed of two molecules of XerC and two molecules of XerD.</text>
</comment>
<feature type="active site" evidence="10">
    <location>
        <position position="174"/>
    </location>
</feature>
<dbReference type="Pfam" id="PF02899">
    <property type="entry name" value="Phage_int_SAM_1"/>
    <property type="match status" value="1"/>
</dbReference>
<name>A0A7V7RSL0_9BACI</name>
<feature type="active site" evidence="10">
    <location>
        <position position="246"/>
    </location>
</feature>
<gene>
    <name evidence="10 14" type="primary">xerC</name>
    <name evidence="14" type="ORF">F7732_02225</name>
</gene>
<dbReference type="Proteomes" id="UP000441354">
    <property type="component" value="Unassembled WGS sequence"/>
</dbReference>
<dbReference type="Gene3D" id="1.10.443.10">
    <property type="entry name" value="Intergrase catalytic core"/>
    <property type="match status" value="1"/>
</dbReference>
<feature type="active site" evidence="10">
    <location>
        <position position="272"/>
    </location>
</feature>
<evidence type="ECO:0000313" key="14">
    <source>
        <dbReference type="EMBL" id="KAB2335917.1"/>
    </source>
</evidence>
<feature type="active site" evidence="10">
    <location>
        <position position="249"/>
    </location>
</feature>
<evidence type="ECO:0000256" key="9">
    <source>
        <dbReference type="ARBA" id="ARBA00023306"/>
    </source>
</evidence>
<dbReference type="SUPFAM" id="SSF56349">
    <property type="entry name" value="DNA breaking-rejoining enzymes"/>
    <property type="match status" value="1"/>
</dbReference>
<comment type="similarity">
    <text evidence="2 10">Belongs to the 'phage' integrase family. XerC subfamily.</text>
</comment>
<dbReference type="GO" id="GO:0009037">
    <property type="term" value="F:tyrosine-based site-specific recombinase activity"/>
    <property type="evidence" value="ECO:0007669"/>
    <property type="project" value="UniProtKB-UniRule"/>
</dbReference>
<dbReference type="PANTHER" id="PTHR30349">
    <property type="entry name" value="PHAGE INTEGRASE-RELATED"/>
    <property type="match status" value="1"/>
</dbReference>
<organism evidence="14 15">
    <name type="scientific">Bacillus mesophilum</name>
    <dbReference type="NCBI Taxonomy" id="1071718"/>
    <lineage>
        <taxon>Bacteria</taxon>
        <taxon>Bacillati</taxon>
        <taxon>Bacillota</taxon>
        <taxon>Bacilli</taxon>
        <taxon>Bacillales</taxon>
        <taxon>Bacillaceae</taxon>
        <taxon>Bacillus</taxon>
    </lineage>
</organism>
<feature type="domain" description="Core-binding (CB)" evidence="13">
    <location>
        <begin position="3"/>
        <end position="89"/>
    </location>
</feature>
<dbReference type="Gene3D" id="1.10.150.130">
    <property type="match status" value="1"/>
</dbReference>
<evidence type="ECO:0000256" key="11">
    <source>
        <dbReference type="NCBIfam" id="TIGR02224"/>
    </source>
</evidence>